<name>A0AB74UU26_9GAMM</name>
<sequence length="156" mass="17349">MSFRARCLPLLLALPCCAVYAQQTSGDLQQRMSPSEFKAAGLDKLSPQELQNLDAWLRTHAKTTTKMVSASGKPVFYASDAKREKIETRIKGHFDGWSGNNEYTLDNGQVWRQIGSDNVSCMTADNPSTKVKPSMMGNWLMYVSGCNGSVHVERVR</sequence>
<accession>A0AB74UU26</accession>
<protein>
    <recommendedName>
        <fullName evidence="3">Secreted protein</fullName>
    </recommendedName>
</protein>
<feature type="signal peptide" evidence="1">
    <location>
        <begin position="1"/>
        <end position="21"/>
    </location>
</feature>
<proteinExistence type="predicted"/>
<reference evidence="2" key="1">
    <citation type="submission" date="2024-10" db="EMBL/GenBank/DDBJ databases">
        <authorList>
            <person name="Lesea H.P."/>
            <person name="Kuehl J.V."/>
            <person name="Chandonia J.-M."/>
        </authorList>
    </citation>
    <scope>NUCLEOTIDE SEQUENCE</scope>
    <source>
        <strain evidence="2">FW102-FHT14D07</strain>
    </source>
</reference>
<dbReference type="EMBL" id="CP170721">
    <property type="protein sequence ID" value="XIA18744.1"/>
    <property type="molecule type" value="Genomic_DNA"/>
</dbReference>
<evidence type="ECO:0000313" key="2">
    <source>
        <dbReference type="EMBL" id="XIA18744.1"/>
    </source>
</evidence>
<feature type="chain" id="PRO_5044496307" description="Secreted protein" evidence="1">
    <location>
        <begin position="22"/>
        <end position="156"/>
    </location>
</feature>
<keyword evidence="1" id="KW-0732">Signal</keyword>
<evidence type="ECO:0008006" key="3">
    <source>
        <dbReference type="Google" id="ProtNLM"/>
    </source>
</evidence>
<dbReference type="AlphaFoldDB" id="A0AB74UU26"/>
<evidence type="ECO:0000256" key="1">
    <source>
        <dbReference type="SAM" id="SignalP"/>
    </source>
</evidence>
<organism evidence="2">
    <name type="scientific">Rhodanobacter sp. FW102-FHT14D07</name>
    <dbReference type="NCBI Taxonomy" id="3351462"/>
    <lineage>
        <taxon>Bacteria</taxon>
        <taxon>Pseudomonadati</taxon>
        <taxon>Pseudomonadota</taxon>
        <taxon>Gammaproteobacteria</taxon>
        <taxon>Lysobacterales</taxon>
        <taxon>Rhodanobacteraceae</taxon>
        <taxon>Rhodanobacter</taxon>
    </lineage>
</organism>
<dbReference type="RefSeq" id="WP_395120070.1">
    <property type="nucleotide sequence ID" value="NZ_CP170721.1"/>
</dbReference>
<gene>
    <name evidence="2" type="ORF">ACFYG5_00990</name>
</gene>